<dbReference type="Proteomes" id="UP001231649">
    <property type="component" value="Chromosome 5"/>
</dbReference>
<accession>A0ACC2R652</accession>
<evidence type="ECO:0000313" key="1">
    <source>
        <dbReference type="EMBL" id="KAJ8734667.1"/>
    </source>
</evidence>
<comment type="caution">
    <text evidence="1">The sequence shown here is derived from an EMBL/GenBank/DDBJ whole genome shotgun (WGS) entry which is preliminary data.</text>
</comment>
<dbReference type="EMBL" id="CM056781">
    <property type="protein sequence ID" value="KAJ8734667.1"/>
    <property type="molecule type" value="Genomic_DNA"/>
</dbReference>
<proteinExistence type="predicted"/>
<keyword evidence="2" id="KW-1185">Reference proteome</keyword>
<sequence>MTYFGIKSNLNDVAITIQEFLIIRETTSKSNMFSSLCVALVFVAACSAQVQSDPRNAICKRRNGYYKVDSSCDSYIECTEFVAVEMICPDGLHYNPEAQWPAYPCGYPMDVPCIGRGSAQPAQPTAECPHQYGYFQSPVATEDNCGQYRLCVAGKAIEMNCPTGLAFSPESGRCDWPDQVPSCKADKFLGFQCPAAPVDADGHVLDIILNYEYHGNCFFFFSCESGRARLLQCDAGLAFDSVSGRCIDADLVHCQSAAPALL</sequence>
<gene>
    <name evidence="1" type="ORF">PYW08_013917</name>
</gene>
<reference evidence="1" key="1">
    <citation type="submission" date="2023-03" db="EMBL/GenBank/DDBJ databases">
        <title>Chromosome-level genomes of two armyworms, Mythimna separata and Mythimna loreyi, provide insights into the biosynthesis and reception of sex pheromones.</title>
        <authorList>
            <person name="Zhao H."/>
        </authorList>
    </citation>
    <scope>NUCLEOTIDE SEQUENCE</scope>
    <source>
        <strain evidence="1">BeijingLab</strain>
    </source>
</reference>
<evidence type="ECO:0000313" key="2">
    <source>
        <dbReference type="Proteomes" id="UP001231649"/>
    </source>
</evidence>
<organism evidence="1 2">
    <name type="scientific">Mythimna loreyi</name>
    <dbReference type="NCBI Taxonomy" id="667449"/>
    <lineage>
        <taxon>Eukaryota</taxon>
        <taxon>Metazoa</taxon>
        <taxon>Ecdysozoa</taxon>
        <taxon>Arthropoda</taxon>
        <taxon>Hexapoda</taxon>
        <taxon>Insecta</taxon>
        <taxon>Pterygota</taxon>
        <taxon>Neoptera</taxon>
        <taxon>Endopterygota</taxon>
        <taxon>Lepidoptera</taxon>
        <taxon>Glossata</taxon>
        <taxon>Ditrysia</taxon>
        <taxon>Noctuoidea</taxon>
        <taxon>Noctuidae</taxon>
        <taxon>Noctuinae</taxon>
        <taxon>Hadenini</taxon>
        <taxon>Mythimna</taxon>
    </lineage>
</organism>
<protein>
    <submittedName>
        <fullName evidence="1">Uncharacterized protein</fullName>
    </submittedName>
</protein>
<name>A0ACC2R652_9NEOP</name>